<dbReference type="RefSeq" id="WP_188531678.1">
    <property type="nucleotide sequence ID" value="NZ_BMGR01000009.1"/>
</dbReference>
<dbReference type="AlphaFoldDB" id="A0A917FVL4"/>
<comment type="caution">
    <text evidence="1">The sequence shown here is derived from an EMBL/GenBank/DDBJ whole genome shotgun (WGS) entry which is preliminary data.</text>
</comment>
<sequence length="196" mass="21553">MYNQQGSFQAQSQSSFNQSNRYQPAGYVQSYYQGQMRQGGGISAQNTGPVISKIGYQAAPQQSYASSGSYGQQQGMMNSFTNAQTQQQQPVISHLGGYTANQQQNFARNPVISHLGTTAGQDFGQYNQYNQSQPMTSNMGYQASGNMDMGMQNNYGQHPVYQATNSKNQDGPVYAQVGYQAGTSNQQYGQNNMNRF</sequence>
<accession>A0A917FVL4</accession>
<keyword evidence="2" id="KW-1185">Reference proteome</keyword>
<protein>
    <submittedName>
        <fullName evidence="1">Uncharacterized protein</fullName>
    </submittedName>
</protein>
<dbReference type="EMBL" id="BMGR01000009">
    <property type="protein sequence ID" value="GGG09457.1"/>
    <property type="molecule type" value="Genomic_DNA"/>
</dbReference>
<reference evidence="1" key="2">
    <citation type="submission" date="2020-09" db="EMBL/GenBank/DDBJ databases">
        <authorList>
            <person name="Sun Q."/>
            <person name="Zhou Y."/>
        </authorList>
    </citation>
    <scope>NUCLEOTIDE SEQUENCE</scope>
    <source>
        <strain evidence="1">CGMCC 1.12987</strain>
    </source>
</reference>
<gene>
    <name evidence="1" type="ORF">GCM10010916_27870</name>
</gene>
<evidence type="ECO:0000313" key="2">
    <source>
        <dbReference type="Proteomes" id="UP000644756"/>
    </source>
</evidence>
<proteinExistence type="predicted"/>
<name>A0A917FVL4_9BACL</name>
<reference evidence="1" key="1">
    <citation type="journal article" date="2014" name="Int. J. Syst. Evol. Microbiol.">
        <title>Complete genome sequence of Corynebacterium casei LMG S-19264T (=DSM 44701T), isolated from a smear-ripened cheese.</title>
        <authorList>
            <consortium name="US DOE Joint Genome Institute (JGI-PGF)"/>
            <person name="Walter F."/>
            <person name="Albersmeier A."/>
            <person name="Kalinowski J."/>
            <person name="Ruckert C."/>
        </authorList>
    </citation>
    <scope>NUCLEOTIDE SEQUENCE</scope>
    <source>
        <strain evidence="1">CGMCC 1.12987</strain>
    </source>
</reference>
<evidence type="ECO:0000313" key="1">
    <source>
        <dbReference type="EMBL" id="GGG09457.1"/>
    </source>
</evidence>
<dbReference type="Proteomes" id="UP000644756">
    <property type="component" value="Unassembled WGS sequence"/>
</dbReference>
<organism evidence="1 2">
    <name type="scientific">Paenibacillus abyssi</name>
    <dbReference type="NCBI Taxonomy" id="1340531"/>
    <lineage>
        <taxon>Bacteria</taxon>
        <taxon>Bacillati</taxon>
        <taxon>Bacillota</taxon>
        <taxon>Bacilli</taxon>
        <taxon>Bacillales</taxon>
        <taxon>Paenibacillaceae</taxon>
        <taxon>Paenibacillus</taxon>
    </lineage>
</organism>